<dbReference type="PANTHER" id="PTHR43133">
    <property type="entry name" value="RNA POLYMERASE ECF-TYPE SIGMA FACTO"/>
    <property type="match status" value="1"/>
</dbReference>
<evidence type="ECO:0000259" key="7">
    <source>
        <dbReference type="Pfam" id="PF08281"/>
    </source>
</evidence>
<comment type="similarity">
    <text evidence="1">Belongs to the sigma-70 factor family. ECF subfamily.</text>
</comment>
<name>A0A7Y8VSX2_9FIRM</name>
<evidence type="ECO:0000313" key="8">
    <source>
        <dbReference type="EMBL" id="NWO24009.1"/>
    </source>
</evidence>
<accession>A0A7Y8VSX2</accession>
<reference evidence="8 9" key="1">
    <citation type="submission" date="2020-06" db="EMBL/GenBank/DDBJ databases">
        <title>Mogibacterium timidum strain W9173 genomic sequence.</title>
        <authorList>
            <person name="Wade W.G."/>
            <person name="Johnston C.D."/>
            <person name="Chen T."/>
            <person name="Dewhirst F.E."/>
        </authorList>
    </citation>
    <scope>NUCLEOTIDE SEQUENCE [LARGE SCALE GENOMIC DNA]</scope>
    <source>
        <strain evidence="8 9">W9173</strain>
    </source>
</reference>
<keyword evidence="5" id="KW-0804">Transcription</keyword>
<evidence type="ECO:0000256" key="1">
    <source>
        <dbReference type="ARBA" id="ARBA00010641"/>
    </source>
</evidence>
<evidence type="ECO:0000256" key="4">
    <source>
        <dbReference type="ARBA" id="ARBA00023125"/>
    </source>
</evidence>
<keyword evidence="2" id="KW-0805">Transcription regulation</keyword>
<protein>
    <submittedName>
        <fullName evidence="8">RNA polymerase sigma factor</fullName>
    </submittedName>
</protein>
<keyword evidence="9" id="KW-1185">Reference proteome</keyword>
<dbReference type="InterPro" id="IPR007627">
    <property type="entry name" value="RNA_pol_sigma70_r2"/>
</dbReference>
<sequence>MDLEHIYHEYFSSVYRYIFSMCRDSHIAEEITQETFFRAVKSIDSYRGESSMRVWLCQIAKNLYFTYLKKERHTVDIDKLDEEQLIDDGVEATILSNEQTHELRYAIHNLDEPYKEVFMLRVYAEMHFRDIGTLFGKSDSWARVTYHRSRLKIIDDLEDKG</sequence>
<dbReference type="NCBIfam" id="TIGR02937">
    <property type="entry name" value="sigma70-ECF"/>
    <property type="match status" value="1"/>
</dbReference>
<dbReference type="Pfam" id="PF08281">
    <property type="entry name" value="Sigma70_r4_2"/>
    <property type="match status" value="1"/>
</dbReference>
<dbReference type="InterPro" id="IPR013249">
    <property type="entry name" value="RNA_pol_sigma70_r4_t2"/>
</dbReference>
<dbReference type="Gene3D" id="1.10.1740.10">
    <property type="match status" value="1"/>
</dbReference>
<dbReference type="InterPro" id="IPR013324">
    <property type="entry name" value="RNA_pol_sigma_r3/r4-like"/>
</dbReference>
<evidence type="ECO:0000256" key="2">
    <source>
        <dbReference type="ARBA" id="ARBA00023015"/>
    </source>
</evidence>
<dbReference type="GO" id="GO:0003677">
    <property type="term" value="F:DNA binding"/>
    <property type="evidence" value="ECO:0007669"/>
    <property type="project" value="UniProtKB-KW"/>
</dbReference>
<dbReference type="Gene3D" id="1.10.10.10">
    <property type="entry name" value="Winged helix-like DNA-binding domain superfamily/Winged helix DNA-binding domain"/>
    <property type="match status" value="1"/>
</dbReference>
<feature type="domain" description="RNA polymerase sigma factor 70 region 4 type 2" evidence="7">
    <location>
        <begin position="102"/>
        <end position="153"/>
    </location>
</feature>
<dbReference type="InterPro" id="IPR014284">
    <property type="entry name" value="RNA_pol_sigma-70_dom"/>
</dbReference>
<dbReference type="Pfam" id="PF04542">
    <property type="entry name" value="Sigma70_r2"/>
    <property type="match status" value="1"/>
</dbReference>
<dbReference type="RefSeq" id="WP_036381186.1">
    <property type="nucleotide sequence ID" value="NZ_CALIBD010000012.1"/>
</dbReference>
<keyword evidence="4" id="KW-0238">DNA-binding</keyword>
<dbReference type="InterPro" id="IPR039425">
    <property type="entry name" value="RNA_pol_sigma-70-like"/>
</dbReference>
<dbReference type="AlphaFoldDB" id="A0A7Y8VSX2"/>
<dbReference type="EMBL" id="JABXYR010000002">
    <property type="protein sequence ID" value="NWO24009.1"/>
    <property type="molecule type" value="Genomic_DNA"/>
</dbReference>
<dbReference type="SUPFAM" id="SSF88659">
    <property type="entry name" value="Sigma3 and sigma4 domains of RNA polymerase sigma factors"/>
    <property type="match status" value="1"/>
</dbReference>
<dbReference type="Proteomes" id="UP000526307">
    <property type="component" value="Unassembled WGS sequence"/>
</dbReference>
<dbReference type="InterPro" id="IPR036388">
    <property type="entry name" value="WH-like_DNA-bd_sf"/>
</dbReference>
<evidence type="ECO:0000256" key="3">
    <source>
        <dbReference type="ARBA" id="ARBA00023082"/>
    </source>
</evidence>
<dbReference type="InterPro" id="IPR013325">
    <property type="entry name" value="RNA_pol_sigma_r2"/>
</dbReference>
<dbReference type="PANTHER" id="PTHR43133:SF52">
    <property type="entry name" value="ECF RNA POLYMERASE SIGMA FACTOR SIGL"/>
    <property type="match status" value="1"/>
</dbReference>
<dbReference type="GO" id="GO:0006352">
    <property type="term" value="P:DNA-templated transcription initiation"/>
    <property type="evidence" value="ECO:0007669"/>
    <property type="project" value="InterPro"/>
</dbReference>
<feature type="domain" description="RNA polymerase sigma-70 region 2" evidence="6">
    <location>
        <begin position="7"/>
        <end position="73"/>
    </location>
</feature>
<keyword evidence="3" id="KW-0731">Sigma factor</keyword>
<evidence type="ECO:0000313" key="9">
    <source>
        <dbReference type="Proteomes" id="UP000526307"/>
    </source>
</evidence>
<organism evidence="8 9">
    <name type="scientific">Mogibacterium timidum</name>
    <dbReference type="NCBI Taxonomy" id="35519"/>
    <lineage>
        <taxon>Bacteria</taxon>
        <taxon>Bacillati</taxon>
        <taxon>Bacillota</taxon>
        <taxon>Clostridia</taxon>
        <taxon>Peptostreptococcales</taxon>
        <taxon>Anaerovoracaceae</taxon>
        <taxon>Mogibacterium</taxon>
    </lineage>
</organism>
<evidence type="ECO:0000259" key="6">
    <source>
        <dbReference type="Pfam" id="PF04542"/>
    </source>
</evidence>
<dbReference type="SUPFAM" id="SSF88946">
    <property type="entry name" value="Sigma2 domain of RNA polymerase sigma factors"/>
    <property type="match status" value="1"/>
</dbReference>
<dbReference type="GO" id="GO:0016987">
    <property type="term" value="F:sigma factor activity"/>
    <property type="evidence" value="ECO:0007669"/>
    <property type="project" value="UniProtKB-KW"/>
</dbReference>
<comment type="caution">
    <text evidence="8">The sequence shown here is derived from an EMBL/GenBank/DDBJ whole genome shotgun (WGS) entry which is preliminary data.</text>
</comment>
<proteinExistence type="inferred from homology"/>
<gene>
    <name evidence="8" type="ORF">HW270_08095</name>
</gene>
<evidence type="ECO:0000256" key="5">
    <source>
        <dbReference type="ARBA" id="ARBA00023163"/>
    </source>
</evidence>